<dbReference type="Gene3D" id="3.40.50.620">
    <property type="entry name" value="HUPs"/>
    <property type="match status" value="1"/>
</dbReference>
<evidence type="ECO:0000256" key="8">
    <source>
        <dbReference type="ARBA" id="ARBA00022840"/>
    </source>
</evidence>
<dbReference type="RefSeq" id="WP_096429840.1">
    <property type="nucleotide sequence ID" value="NZ_AP018042.1"/>
</dbReference>
<dbReference type="EMBL" id="AP018042">
    <property type="protein sequence ID" value="BAX80962.1"/>
    <property type="molecule type" value="Genomic_DNA"/>
</dbReference>
<dbReference type="KEGG" id="mbas:ALGA_2649"/>
<evidence type="ECO:0000256" key="11">
    <source>
        <dbReference type="HAMAP-Rule" id="MF_00244"/>
    </source>
</evidence>
<dbReference type="GO" id="GO:0005524">
    <property type="term" value="F:ATP binding"/>
    <property type="evidence" value="ECO:0007669"/>
    <property type="project" value="UniProtKB-KW"/>
</dbReference>
<sequence>MRIGLFFGSFNPIHIGHLAIANYMAEYTDLEQIWFVVSPHNPFKNKNSLLADYHRLQLVNQAIDRYPHFKASNVEFGMPQPSFTIDTLTYLKEKNPSHQFSLIVGSDNLKSFSKWKNHELILQNHALFVYPRPNFESESITMDGNIYIVNAPLIEISSSFIRKAIKEKKDIPYFMPEKAYNYLKEMHFYEKL</sequence>
<evidence type="ECO:0000256" key="1">
    <source>
        <dbReference type="ARBA" id="ARBA00002324"/>
    </source>
</evidence>
<comment type="catalytic activity">
    <reaction evidence="10 11">
        <text>nicotinate beta-D-ribonucleotide + ATP + H(+) = deamido-NAD(+) + diphosphate</text>
        <dbReference type="Rhea" id="RHEA:22860"/>
        <dbReference type="ChEBI" id="CHEBI:15378"/>
        <dbReference type="ChEBI" id="CHEBI:30616"/>
        <dbReference type="ChEBI" id="CHEBI:33019"/>
        <dbReference type="ChEBI" id="CHEBI:57502"/>
        <dbReference type="ChEBI" id="CHEBI:58437"/>
        <dbReference type="EC" id="2.7.7.18"/>
    </reaction>
</comment>
<evidence type="ECO:0000256" key="10">
    <source>
        <dbReference type="ARBA" id="ARBA00048721"/>
    </source>
</evidence>
<dbReference type="UniPathway" id="UPA00253">
    <property type="reaction ID" value="UER00332"/>
</dbReference>
<gene>
    <name evidence="11" type="primary">nadD</name>
    <name evidence="13" type="ORF">ALGA_2649</name>
</gene>
<dbReference type="PANTHER" id="PTHR39321">
    <property type="entry name" value="NICOTINATE-NUCLEOTIDE ADENYLYLTRANSFERASE-RELATED"/>
    <property type="match status" value="1"/>
</dbReference>
<reference evidence="14" key="2">
    <citation type="journal article" date="2020" name="Antonie Van Leeuwenhoek">
        <title>Labilibaculum antarcticum sp. nov., a novel facultative anaerobic, psychrotorelant bacterium isolated from marine sediment of Antarctica.</title>
        <authorList>
            <person name="Watanabe M."/>
            <person name="Kojima H."/>
            <person name="Fukui M."/>
        </authorList>
    </citation>
    <scope>NUCLEOTIDE SEQUENCE [LARGE SCALE GENOMIC DNA]</scope>
    <source>
        <strain evidence="14">SPP2</strain>
    </source>
</reference>
<dbReference type="InterPro" id="IPR014729">
    <property type="entry name" value="Rossmann-like_a/b/a_fold"/>
</dbReference>
<dbReference type="OrthoDB" id="5295945at2"/>
<reference evidence="13 14" key="1">
    <citation type="journal article" date="2018" name="Mar. Genomics">
        <title>Complete genome sequence of Marinifilaceae bacterium strain SPP2, isolated from the Antarctic marine sediment.</title>
        <authorList>
            <person name="Watanabe M."/>
            <person name="Kojima H."/>
            <person name="Fukui M."/>
        </authorList>
    </citation>
    <scope>NUCLEOTIDE SEQUENCE [LARGE SCALE GENOMIC DNA]</scope>
    <source>
        <strain evidence="13 14">SPP2</strain>
    </source>
</reference>
<comment type="function">
    <text evidence="1 11">Catalyzes the reversible adenylation of nicotinate mononucleotide (NaMN) to nicotinic acid adenine dinucleotide (NaAD).</text>
</comment>
<protein>
    <recommendedName>
        <fullName evidence="11">Probable nicotinate-nucleotide adenylyltransferase</fullName>
        <ecNumber evidence="11">2.7.7.18</ecNumber>
    </recommendedName>
    <alternativeName>
        <fullName evidence="11">Deamido-NAD(+) diphosphorylase</fullName>
    </alternativeName>
    <alternativeName>
        <fullName evidence="11">Deamido-NAD(+) pyrophosphorylase</fullName>
    </alternativeName>
    <alternativeName>
        <fullName evidence="11">Nicotinate mononucleotide adenylyltransferase</fullName>
        <shortName evidence="11">NaMN adenylyltransferase</shortName>
    </alternativeName>
</protein>
<evidence type="ECO:0000256" key="6">
    <source>
        <dbReference type="ARBA" id="ARBA00022695"/>
    </source>
</evidence>
<dbReference type="NCBIfam" id="TIGR00482">
    <property type="entry name" value="nicotinate (nicotinamide) nucleotide adenylyltransferase"/>
    <property type="match status" value="1"/>
</dbReference>
<dbReference type="HAMAP" id="MF_00244">
    <property type="entry name" value="NaMN_adenylyltr"/>
    <property type="match status" value="1"/>
</dbReference>
<dbReference type="SUPFAM" id="SSF52374">
    <property type="entry name" value="Nucleotidylyl transferase"/>
    <property type="match status" value="1"/>
</dbReference>
<evidence type="ECO:0000313" key="14">
    <source>
        <dbReference type="Proteomes" id="UP000218267"/>
    </source>
</evidence>
<comment type="similarity">
    <text evidence="3 11">Belongs to the NadD family.</text>
</comment>
<dbReference type="AlphaFoldDB" id="A0A1Y1CLV8"/>
<comment type="pathway">
    <text evidence="2 11">Cofactor biosynthesis; NAD(+) biosynthesis; deamido-NAD(+) from nicotinate D-ribonucleotide: step 1/1.</text>
</comment>
<dbReference type="InterPro" id="IPR005248">
    <property type="entry name" value="NadD/NMNAT"/>
</dbReference>
<evidence type="ECO:0000256" key="2">
    <source>
        <dbReference type="ARBA" id="ARBA00005019"/>
    </source>
</evidence>
<organism evidence="13 14">
    <name type="scientific">Labilibaculum antarcticum</name>
    <dbReference type="NCBI Taxonomy" id="1717717"/>
    <lineage>
        <taxon>Bacteria</taxon>
        <taxon>Pseudomonadati</taxon>
        <taxon>Bacteroidota</taxon>
        <taxon>Bacteroidia</taxon>
        <taxon>Marinilabiliales</taxon>
        <taxon>Marinifilaceae</taxon>
        <taxon>Labilibaculum</taxon>
    </lineage>
</organism>
<keyword evidence="6 11" id="KW-0548">Nucleotidyltransferase</keyword>
<keyword evidence="5 11" id="KW-0808">Transferase</keyword>
<dbReference type="CDD" id="cd02165">
    <property type="entry name" value="NMNAT"/>
    <property type="match status" value="1"/>
</dbReference>
<evidence type="ECO:0000256" key="7">
    <source>
        <dbReference type="ARBA" id="ARBA00022741"/>
    </source>
</evidence>
<evidence type="ECO:0000256" key="3">
    <source>
        <dbReference type="ARBA" id="ARBA00009014"/>
    </source>
</evidence>
<evidence type="ECO:0000259" key="12">
    <source>
        <dbReference type="Pfam" id="PF01467"/>
    </source>
</evidence>
<evidence type="ECO:0000256" key="9">
    <source>
        <dbReference type="ARBA" id="ARBA00023027"/>
    </source>
</evidence>
<dbReference type="Proteomes" id="UP000218267">
    <property type="component" value="Chromosome"/>
</dbReference>
<keyword evidence="14" id="KW-1185">Reference proteome</keyword>
<dbReference type="GO" id="GO:0004515">
    <property type="term" value="F:nicotinate-nucleotide adenylyltransferase activity"/>
    <property type="evidence" value="ECO:0007669"/>
    <property type="project" value="UniProtKB-UniRule"/>
</dbReference>
<evidence type="ECO:0000256" key="4">
    <source>
        <dbReference type="ARBA" id="ARBA00022642"/>
    </source>
</evidence>
<dbReference type="InterPro" id="IPR004821">
    <property type="entry name" value="Cyt_trans-like"/>
</dbReference>
<dbReference type="Pfam" id="PF01467">
    <property type="entry name" value="CTP_transf_like"/>
    <property type="match status" value="1"/>
</dbReference>
<keyword evidence="9 11" id="KW-0520">NAD</keyword>
<evidence type="ECO:0000313" key="13">
    <source>
        <dbReference type="EMBL" id="BAX80962.1"/>
    </source>
</evidence>
<dbReference type="PANTHER" id="PTHR39321:SF3">
    <property type="entry name" value="PHOSPHOPANTETHEINE ADENYLYLTRANSFERASE"/>
    <property type="match status" value="1"/>
</dbReference>
<dbReference type="GO" id="GO:0009435">
    <property type="term" value="P:NAD+ biosynthetic process"/>
    <property type="evidence" value="ECO:0007669"/>
    <property type="project" value="UniProtKB-UniRule"/>
</dbReference>
<dbReference type="EC" id="2.7.7.18" evidence="11"/>
<feature type="domain" description="Cytidyltransferase-like" evidence="12">
    <location>
        <begin position="5"/>
        <end position="163"/>
    </location>
</feature>
<keyword evidence="4 11" id="KW-0662">Pyridine nucleotide biosynthesis</keyword>
<keyword evidence="8 11" id="KW-0067">ATP-binding</keyword>
<accession>A0A1Y1CLV8</accession>
<evidence type="ECO:0000256" key="5">
    <source>
        <dbReference type="ARBA" id="ARBA00022679"/>
    </source>
</evidence>
<keyword evidence="7 11" id="KW-0547">Nucleotide-binding</keyword>
<proteinExistence type="inferred from homology"/>
<name>A0A1Y1CLV8_9BACT</name>